<keyword evidence="3" id="KW-1185">Reference proteome</keyword>
<name>A0AAW2ZJP1_9EUKA</name>
<dbReference type="Gene3D" id="1.10.167.10">
    <property type="entry name" value="Regulator of G-protein Signalling 4, domain 2"/>
    <property type="match status" value="1"/>
</dbReference>
<evidence type="ECO:0000313" key="2">
    <source>
        <dbReference type="EMBL" id="KAL0489376.1"/>
    </source>
</evidence>
<dbReference type="PANTHER" id="PTHR10845:SF192">
    <property type="entry name" value="DOUBLE HIT, ISOFORM B"/>
    <property type="match status" value="1"/>
</dbReference>
<accession>A0AAW2ZJP1</accession>
<dbReference type="GO" id="GO:0016209">
    <property type="term" value="F:antioxidant activity"/>
    <property type="evidence" value="ECO:0007669"/>
    <property type="project" value="InterPro"/>
</dbReference>
<dbReference type="SMART" id="SM00315">
    <property type="entry name" value="RGS"/>
    <property type="match status" value="1"/>
</dbReference>
<dbReference type="SUPFAM" id="SSF48097">
    <property type="entry name" value="Regulator of G-protein signaling, RGS"/>
    <property type="match status" value="1"/>
</dbReference>
<comment type="caution">
    <text evidence="2">The sequence shown here is derived from an EMBL/GenBank/DDBJ whole genome shotgun (WGS) entry which is preliminary data.</text>
</comment>
<dbReference type="InterPro" id="IPR036305">
    <property type="entry name" value="RGS_sf"/>
</dbReference>
<reference evidence="2 3" key="1">
    <citation type="submission" date="2024-03" db="EMBL/GenBank/DDBJ databases">
        <title>The Acrasis kona genome and developmental transcriptomes reveal deep origins of eukaryotic multicellular pathways.</title>
        <authorList>
            <person name="Sheikh S."/>
            <person name="Fu C.-J."/>
            <person name="Brown M.W."/>
            <person name="Baldauf S.L."/>
        </authorList>
    </citation>
    <scope>NUCLEOTIDE SEQUENCE [LARGE SCALE GENOMIC DNA]</scope>
    <source>
        <strain evidence="2 3">ATCC MYA-3509</strain>
    </source>
</reference>
<dbReference type="GO" id="GO:0016491">
    <property type="term" value="F:oxidoreductase activity"/>
    <property type="evidence" value="ECO:0007669"/>
    <property type="project" value="InterPro"/>
</dbReference>
<dbReference type="InterPro" id="IPR044926">
    <property type="entry name" value="RGS_subdomain_2"/>
</dbReference>
<gene>
    <name evidence="2" type="ORF">AKO1_010692</name>
</gene>
<dbReference type="EMBL" id="JAOPGA020001552">
    <property type="protein sequence ID" value="KAL0489376.1"/>
    <property type="molecule type" value="Genomic_DNA"/>
</dbReference>
<dbReference type="Pfam" id="PF00615">
    <property type="entry name" value="RGS"/>
    <property type="match status" value="1"/>
</dbReference>
<protein>
    <submittedName>
        <fullName evidence="2">Regulator of G-protein signaling</fullName>
    </submittedName>
</protein>
<dbReference type="InterPro" id="IPR000866">
    <property type="entry name" value="AhpC/TSA"/>
</dbReference>
<dbReference type="CDD" id="cd07440">
    <property type="entry name" value="RGS"/>
    <property type="match status" value="1"/>
</dbReference>
<dbReference type="SUPFAM" id="SSF52833">
    <property type="entry name" value="Thioredoxin-like"/>
    <property type="match status" value="1"/>
</dbReference>
<dbReference type="AlphaFoldDB" id="A0AAW2ZJP1"/>
<organism evidence="2 3">
    <name type="scientific">Acrasis kona</name>
    <dbReference type="NCBI Taxonomy" id="1008807"/>
    <lineage>
        <taxon>Eukaryota</taxon>
        <taxon>Discoba</taxon>
        <taxon>Heterolobosea</taxon>
        <taxon>Tetramitia</taxon>
        <taxon>Eutetramitia</taxon>
        <taxon>Acrasidae</taxon>
        <taxon>Acrasis</taxon>
    </lineage>
</organism>
<proteinExistence type="predicted"/>
<evidence type="ECO:0000313" key="3">
    <source>
        <dbReference type="Proteomes" id="UP001431209"/>
    </source>
</evidence>
<dbReference type="Proteomes" id="UP001431209">
    <property type="component" value="Unassembled WGS sequence"/>
</dbReference>
<dbReference type="InterPro" id="IPR036249">
    <property type="entry name" value="Thioredoxin-like_sf"/>
</dbReference>
<evidence type="ECO:0000259" key="1">
    <source>
        <dbReference type="PROSITE" id="PS50132"/>
    </source>
</evidence>
<dbReference type="Pfam" id="PF00578">
    <property type="entry name" value="AhpC-TSA"/>
    <property type="match status" value="1"/>
</dbReference>
<dbReference type="InterPro" id="IPR016137">
    <property type="entry name" value="RGS"/>
</dbReference>
<sequence>MTLDRHEGCGHIILNGLDSCEKCMKSREFIDNNTPLGWLSKVLPQNRFTILIFYRGKWCSGCQTYLQQTDPIVSEIRNSGGDIYAICAQSQKEVEITQKDWKLHYQLVADPKNVIAKKYNMGVMNQKGKKFSKFFEVLSEYLNKTPEIPKMEDGIAMPALLVFKQDGSILYSWKSKPLENNLFGGLNRINPADVLKIVQFYFSNESVVDSVKQYVRKNSYDTFLQILNDKEGLKLFNNHLKKEFNSESLEFILDVDQLRSHQDGADDIFASYIPGGANKELNLPGTIRKLVTSEFNAGSKIGAFNPAYEHVKFSLSEDSFNRFVNTEDFIRIAGRIIPQCFTSEPVDDVCFIK</sequence>
<dbReference type="Gene3D" id="3.40.30.10">
    <property type="entry name" value="Glutaredoxin"/>
    <property type="match status" value="1"/>
</dbReference>
<feature type="domain" description="RGS" evidence="1">
    <location>
        <begin position="222"/>
        <end position="333"/>
    </location>
</feature>
<dbReference type="PANTHER" id="PTHR10845">
    <property type="entry name" value="REGULATOR OF G PROTEIN SIGNALING"/>
    <property type="match status" value="1"/>
</dbReference>
<dbReference type="PROSITE" id="PS50132">
    <property type="entry name" value="RGS"/>
    <property type="match status" value="1"/>
</dbReference>